<keyword evidence="2" id="KW-1185">Reference proteome</keyword>
<dbReference type="RefSeq" id="WP_377176931.1">
    <property type="nucleotide sequence ID" value="NZ_JBHTMY010000002.1"/>
</dbReference>
<sequence>MVKALFTLLMPFLILKCSTNDCEEMICFTPPQAFQFEIIDVNSSQNLYTLGLLFKKDLKIYETKTGISREFSFINENDLNIITVNSIGWKNEKVELTIELKKNLNFTLYVDAQRKNENCCSFKTMNEIIIQPFEYKPDQSKELYQIYIPYSSLII</sequence>
<comment type="caution">
    <text evidence="1">The sequence shown here is derived from an EMBL/GenBank/DDBJ whole genome shotgun (WGS) entry which is preliminary data.</text>
</comment>
<organism evidence="1 2">
    <name type="scientific">Namhaeicola litoreus</name>
    <dbReference type="NCBI Taxonomy" id="1052145"/>
    <lineage>
        <taxon>Bacteria</taxon>
        <taxon>Pseudomonadati</taxon>
        <taxon>Bacteroidota</taxon>
        <taxon>Flavobacteriia</taxon>
        <taxon>Flavobacteriales</taxon>
        <taxon>Flavobacteriaceae</taxon>
        <taxon>Namhaeicola</taxon>
    </lineage>
</organism>
<protein>
    <submittedName>
        <fullName evidence="1">Uncharacterized protein</fullName>
    </submittedName>
</protein>
<evidence type="ECO:0000313" key="2">
    <source>
        <dbReference type="Proteomes" id="UP001597201"/>
    </source>
</evidence>
<dbReference type="Proteomes" id="UP001597201">
    <property type="component" value="Unassembled WGS sequence"/>
</dbReference>
<gene>
    <name evidence="1" type="ORF">ACFQ39_05220</name>
</gene>
<dbReference type="EMBL" id="JBHTMY010000002">
    <property type="protein sequence ID" value="MFD1315007.1"/>
    <property type="molecule type" value="Genomic_DNA"/>
</dbReference>
<reference evidence="2" key="1">
    <citation type="journal article" date="2019" name="Int. J. Syst. Evol. Microbiol.">
        <title>The Global Catalogue of Microorganisms (GCM) 10K type strain sequencing project: providing services to taxonomists for standard genome sequencing and annotation.</title>
        <authorList>
            <consortium name="The Broad Institute Genomics Platform"/>
            <consortium name="The Broad Institute Genome Sequencing Center for Infectious Disease"/>
            <person name="Wu L."/>
            <person name="Ma J."/>
        </authorList>
    </citation>
    <scope>NUCLEOTIDE SEQUENCE [LARGE SCALE GENOMIC DNA]</scope>
    <source>
        <strain evidence="2">CCUG 61485</strain>
    </source>
</reference>
<proteinExistence type="predicted"/>
<evidence type="ECO:0000313" key="1">
    <source>
        <dbReference type="EMBL" id="MFD1315007.1"/>
    </source>
</evidence>
<name>A0ABW3Y1W3_9FLAO</name>
<accession>A0ABW3Y1W3</accession>